<dbReference type="SMART" id="SM00421">
    <property type="entry name" value="HTH_LUXR"/>
    <property type="match status" value="1"/>
</dbReference>
<keyword evidence="4" id="KW-0597">Phosphoprotein</keyword>
<dbReference type="Proteomes" id="UP000054624">
    <property type="component" value="Unassembled WGS sequence"/>
</dbReference>
<sequence length="205" mass="21929">MINHAEAVVHIVDDDEAMRTALSRLLKNAGYAVQAYASAGDFFVVEPDPLPGCLLLDLELPGPSGLELQHALQRRKHAIPIVFISAYQDIPKTVLAIKAGASDFLLKPIDSQALLAAIESALAAADGATVEHESPLPSDAVLSEREQVVLRGIIAGKLNKQIAAELGLSERTIKSCRADLMRKFDAHSLADLIRRAGPITRAADV</sequence>
<evidence type="ECO:0000256" key="2">
    <source>
        <dbReference type="ARBA" id="ARBA00023125"/>
    </source>
</evidence>
<evidence type="ECO:0000256" key="3">
    <source>
        <dbReference type="ARBA" id="ARBA00023163"/>
    </source>
</evidence>
<keyword evidence="1" id="KW-0805">Transcription regulation</keyword>
<feature type="domain" description="HTH luxR-type" evidence="5">
    <location>
        <begin position="135"/>
        <end position="200"/>
    </location>
</feature>
<dbReference type="GO" id="GO:0000160">
    <property type="term" value="P:phosphorelay signal transduction system"/>
    <property type="evidence" value="ECO:0007669"/>
    <property type="project" value="InterPro"/>
</dbReference>
<gene>
    <name evidence="7" type="ORF">AWB76_04906</name>
</gene>
<feature type="modified residue" description="4-aspartylphosphate" evidence="4">
    <location>
        <position position="57"/>
    </location>
</feature>
<dbReference type="SMART" id="SM00448">
    <property type="entry name" value="REC"/>
    <property type="match status" value="1"/>
</dbReference>
<evidence type="ECO:0000256" key="4">
    <source>
        <dbReference type="PROSITE-ProRule" id="PRU00169"/>
    </source>
</evidence>
<evidence type="ECO:0000313" key="7">
    <source>
        <dbReference type="EMBL" id="SAK75428.1"/>
    </source>
</evidence>
<dbReference type="AlphaFoldDB" id="A0A158BZ97"/>
<dbReference type="GO" id="GO:0006355">
    <property type="term" value="P:regulation of DNA-templated transcription"/>
    <property type="evidence" value="ECO:0007669"/>
    <property type="project" value="InterPro"/>
</dbReference>
<dbReference type="PANTHER" id="PTHR44688:SF16">
    <property type="entry name" value="DNA-BINDING TRANSCRIPTIONAL ACTIVATOR DEVR_DOSR"/>
    <property type="match status" value="1"/>
</dbReference>
<dbReference type="InterPro" id="IPR011006">
    <property type="entry name" value="CheY-like_superfamily"/>
</dbReference>
<organism evidence="7 8">
    <name type="scientific">Caballeronia temeraria</name>
    <dbReference type="NCBI Taxonomy" id="1777137"/>
    <lineage>
        <taxon>Bacteria</taxon>
        <taxon>Pseudomonadati</taxon>
        <taxon>Pseudomonadota</taxon>
        <taxon>Betaproteobacteria</taxon>
        <taxon>Burkholderiales</taxon>
        <taxon>Burkholderiaceae</taxon>
        <taxon>Caballeronia</taxon>
    </lineage>
</organism>
<reference evidence="8" key="1">
    <citation type="submission" date="2016-01" db="EMBL/GenBank/DDBJ databases">
        <authorList>
            <person name="Peeters Charlotte."/>
        </authorList>
    </citation>
    <scope>NUCLEOTIDE SEQUENCE [LARGE SCALE GENOMIC DNA]</scope>
</reference>
<protein>
    <submittedName>
        <fullName evidence="7">Two component LuxR family transcriptional regulator</fullName>
    </submittedName>
</protein>
<dbReference type="EMBL" id="FCOI02000018">
    <property type="protein sequence ID" value="SAK75428.1"/>
    <property type="molecule type" value="Genomic_DNA"/>
</dbReference>
<dbReference type="PRINTS" id="PR00038">
    <property type="entry name" value="HTHLUXR"/>
</dbReference>
<dbReference type="SUPFAM" id="SSF52172">
    <property type="entry name" value="CheY-like"/>
    <property type="match status" value="1"/>
</dbReference>
<proteinExistence type="predicted"/>
<evidence type="ECO:0000259" key="5">
    <source>
        <dbReference type="PROSITE" id="PS50043"/>
    </source>
</evidence>
<keyword evidence="3" id="KW-0804">Transcription</keyword>
<dbReference type="PROSITE" id="PS50043">
    <property type="entry name" value="HTH_LUXR_2"/>
    <property type="match status" value="1"/>
</dbReference>
<dbReference type="GO" id="GO:0003677">
    <property type="term" value="F:DNA binding"/>
    <property type="evidence" value="ECO:0007669"/>
    <property type="project" value="UniProtKB-KW"/>
</dbReference>
<dbReference type="PANTHER" id="PTHR44688">
    <property type="entry name" value="DNA-BINDING TRANSCRIPTIONAL ACTIVATOR DEVR_DOSR"/>
    <property type="match status" value="1"/>
</dbReference>
<dbReference type="CDD" id="cd06170">
    <property type="entry name" value="LuxR_C_like"/>
    <property type="match status" value="1"/>
</dbReference>
<dbReference type="OrthoDB" id="9802186at2"/>
<dbReference type="Pfam" id="PF00196">
    <property type="entry name" value="GerE"/>
    <property type="match status" value="1"/>
</dbReference>
<accession>A0A158BZ97</accession>
<dbReference type="InterPro" id="IPR000792">
    <property type="entry name" value="Tscrpt_reg_LuxR_C"/>
</dbReference>
<keyword evidence="2" id="KW-0238">DNA-binding</keyword>
<dbReference type="STRING" id="1777137.AWB76_04906"/>
<evidence type="ECO:0000313" key="8">
    <source>
        <dbReference type="Proteomes" id="UP000054624"/>
    </source>
</evidence>
<evidence type="ECO:0000259" key="6">
    <source>
        <dbReference type="PROSITE" id="PS50110"/>
    </source>
</evidence>
<dbReference type="Gene3D" id="3.40.50.2300">
    <property type="match status" value="1"/>
</dbReference>
<dbReference type="Gene3D" id="1.10.10.10">
    <property type="entry name" value="Winged helix-like DNA-binding domain superfamily/Winged helix DNA-binding domain"/>
    <property type="match status" value="1"/>
</dbReference>
<name>A0A158BZ97_9BURK</name>
<dbReference type="Pfam" id="PF00072">
    <property type="entry name" value="Response_reg"/>
    <property type="match status" value="1"/>
</dbReference>
<dbReference type="InterPro" id="IPR016032">
    <property type="entry name" value="Sig_transdc_resp-reg_C-effctor"/>
</dbReference>
<feature type="domain" description="Response regulatory" evidence="6">
    <location>
        <begin position="8"/>
        <end position="122"/>
    </location>
</feature>
<dbReference type="SUPFAM" id="SSF46894">
    <property type="entry name" value="C-terminal effector domain of the bipartite response regulators"/>
    <property type="match status" value="1"/>
</dbReference>
<dbReference type="PROSITE" id="PS50110">
    <property type="entry name" value="RESPONSE_REGULATORY"/>
    <property type="match status" value="1"/>
</dbReference>
<dbReference type="InterPro" id="IPR036388">
    <property type="entry name" value="WH-like_DNA-bd_sf"/>
</dbReference>
<dbReference type="InterPro" id="IPR001789">
    <property type="entry name" value="Sig_transdc_resp-reg_receiver"/>
</dbReference>
<keyword evidence="8" id="KW-1185">Reference proteome</keyword>
<evidence type="ECO:0000256" key="1">
    <source>
        <dbReference type="ARBA" id="ARBA00023015"/>
    </source>
</evidence>